<dbReference type="Pfam" id="PF00356">
    <property type="entry name" value="LacI"/>
    <property type="match status" value="1"/>
</dbReference>
<dbReference type="CDD" id="cd01392">
    <property type="entry name" value="HTH_LacI"/>
    <property type="match status" value="1"/>
</dbReference>
<dbReference type="Proteomes" id="UP000541058">
    <property type="component" value="Unassembled WGS sequence"/>
</dbReference>
<organism evidence="6 7">
    <name type="scientific">Globicatella sulfidifaciens</name>
    <dbReference type="NCBI Taxonomy" id="136093"/>
    <lineage>
        <taxon>Bacteria</taxon>
        <taxon>Bacillati</taxon>
        <taxon>Bacillota</taxon>
        <taxon>Bacilli</taxon>
        <taxon>Lactobacillales</taxon>
        <taxon>Aerococcaceae</taxon>
        <taxon>Globicatella</taxon>
    </lineage>
</organism>
<dbReference type="CDD" id="cd06267">
    <property type="entry name" value="PBP1_LacI_sugar_binding-like"/>
    <property type="match status" value="1"/>
</dbReference>
<keyword evidence="3" id="KW-0238">DNA-binding</keyword>
<evidence type="ECO:0000313" key="7">
    <source>
        <dbReference type="Proteomes" id="UP000541058"/>
    </source>
</evidence>
<sequence length="336" mass="37291">MPKKVSIKDVAKAAGVSISTVSNALNGVDVVTDKTRSKVLAIAKELNYVPNYMGRQLKSGKTKMIGFYTKSIDPPYFSTVADTLARELSQRGYGLNIMMSHHKEDIIRQILGGTIDGLIGFDEILNRHDIARIEKSGLKTVLMDRQLSAPNISSVIFDSVSMGMEVTEYLIFNGHKKIGFIKGFDGVYDSDCRVAGFMESMKKNQLNVNRQWIYEGGFIEEHTYDATKEWLIKVPELPTALIAGNDSSAIGALRAFKELGINVPNDISLIGFDDIPLLNYIHPKLTTYHLPIIEQGKVAVAQLFDMLENNQQGTIIELGGHLVLRDSVKNIKEVLE</sequence>
<dbReference type="PANTHER" id="PTHR30146:SF148">
    <property type="entry name" value="HTH-TYPE TRANSCRIPTIONAL REPRESSOR PURR-RELATED"/>
    <property type="match status" value="1"/>
</dbReference>
<dbReference type="PRINTS" id="PR00036">
    <property type="entry name" value="HTHLACI"/>
</dbReference>
<keyword evidence="2" id="KW-0805">Transcription regulation</keyword>
<dbReference type="InterPro" id="IPR028082">
    <property type="entry name" value="Peripla_BP_I"/>
</dbReference>
<dbReference type="SUPFAM" id="SSF53822">
    <property type="entry name" value="Periplasmic binding protein-like I"/>
    <property type="match status" value="1"/>
</dbReference>
<name>A0A7X8C3Y5_9LACT</name>
<evidence type="ECO:0000259" key="5">
    <source>
        <dbReference type="PROSITE" id="PS50932"/>
    </source>
</evidence>
<evidence type="ECO:0000256" key="4">
    <source>
        <dbReference type="ARBA" id="ARBA00023163"/>
    </source>
</evidence>
<evidence type="ECO:0000256" key="2">
    <source>
        <dbReference type="ARBA" id="ARBA00023015"/>
    </source>
</evidence>
<keyword evidence="4" id="KW-0804">Transcription</keyword>
<dbReference type="Gene3D" id="1.10.260.40">
    <property type="entry name" value="lambda repressor-like DNA-binding domains"/>
    <property type="match status" value="1"/>
</dbReference>
<dbReference type="RefSeq" id="WP_276648205.1">
    <property type="nucleotide sequence ID" value="NZ_JAAYSM010000193.1"/>
</dbReference>
<accession>A0A7X8C3Y5</accession>
<dbReference type="Gene3D" id="3.40.50.2300">
    <property type="match status" value="2"/>
</dbReference>
<dbReference type="Pfam" id="PF13377">
    <property type="entry name" value="Peripla_BP_3"/>
    <property type="match status" value="1"/>
</dbReference>
<dbReference type="InterPro" id="IPR010982">
    <property type="entry name" value="Lambda_DNA-bd_dom_sf"/>
</dbReference>
<dbReference type="InterPro" id="IPR000843">
    <property type="entry name" value="HTH_LacI"/>
</dbReference>
<dbReference type="AlphaFoldDB" id="A0A7X8C3Y5"/>
<dbReference type="PROSITE" id="PS00356">
    <property type="entry name" value="HTH_LACI_1"/>
    <property type="match status" value="1"/>
</dbReference>
<feature type="domain" description="HTH lacI-type" evidence="5">
    <location>
        <begin position="5"/>
        <end position="59"/>
    </location>
</feature>
<keyword evidence="1" id="KW-0678">Repressor</keyword>
<dbReference type="GO" id="GO:0003700">
    <property type="term" value="F:DNA-binding transcription factor activity"/>
    <property type="evidence" value="ECO:0007669"/>
    <property type="project" value="TreeGrafter"/>
</dbReference>
<evidence type="ECO:0000256" key="1">
    <source>
        <dbReference type="ARBA" id="ARBA00022491"/>
    </source>
</evidence>
<dbReference type="PANTHER" id="PTHR30146">
    <property type="entry name" value="LACI-RELATED TRANSCRIPTIONAL REPRESSOR"/>
    <property type="match status" value="1"/>
</dbReference>
<dbReference type="GO" id="GO:0000976">
    <property type="term" value="F:transcription cis-regulatory region binding"/>
    <property type="evidence" value="ECO:0007669"/>
    <property type="project" value="TreeGrafter"/>
</dbReference>
<dbReference type="EMBL" id="JAAYSM010000193">
    <property type="protein sequence ID" value="NLJ18412.1"/>
    <property type="molecule type" value="Genomic_DNA"/>
</dbReference>
<gene>
    <name evidence="6" type="ORF">GX355_06075</name>
</gene>
<evidence type="ECO:0000313" key="6">
    <source>
        <dbReference type="EMBL" id="NLJ18412.1"/>
    </source>
</evidence>
<dbReference type="SMART" id="SM00354">
    <property type="entry name" value="HTH_LACI"/>
    <property type="match status" value="1"/>
</dbReference>
<dbReference type="PROSITE" id="PS50932">
    <property type="entry name" value="HTH_LACI_2"/>
    <property type="match status" value="1"/>
</dbReference>
<proteinExistence type="predicted"/>
<reference evidence="6 7" key="1">
    <citation type="journal article" date="2020" name="Biotechnol. Biofuels">
        <title>New insights from the biogas microbiome by comprehensive genome-resolved metagenomics of nearly 1600 species originating from multiple anaerobic digesters.</title>
        <authorList>
            <person name="Campanaro S."/>
            <person name="Treu L."/>
            <person name="Rodriguez-R L.M."/>
            <person name="Kovalovszki A."/>
            <person name="Ziels R.M."/>
            <person name="Maus I."/>
            <person name="Zhu X."/>
            <person name="Kougias P.G."/>
            <person name="Basile A."/>
            <person name="Luo G."/>
            <person name="Schluter A."/>
            <person name="Konstantinidis K.T."/>
            <person name="Angelidaki I."/>
        </authorList>
    </citation>
    <scope>NUCLEOTIDE SEQUENCE [LARGE SCALE GENOMIC DNA]</scope>
    <source>
        <strain evidence="6">AS23ysBPME_34</strain>
    </source>
</reference>
<protein>
    <submittedName>
        <fullName evidence="6">LacI family transcriptional regulator</fullName>
    </submittedName>
</protein>
<dbReference type="InterPro" id="IPR046335">
    <property type="entry name" value="LacI/GalR-like_sensor"/>
</dbReference>
<comment type="caution">
    <text evidence="6">The sequence shown here is derived from an EMBL/GenBank/DDBJ whole genome shotgun (WGS) entry which is preliminary data.</text>
</comment>
<evidence type="ECO:0000256" key="3">
    <source>
        <dbReference type="ARBA" id="ARBA00023125"/>
    </source>
</evidence>
<dbReference type="SUPFAM" id="SSF47413">
    <property type="entry name" value="lambda repressor-like DNA-binding domains"/>
    <property type="match status" value="1"/>
</dbReference>